<evidence type="ECO:0000256" key="6">
    <source>
        <dbReference type="SAM" id="MobiDB-lite"/>
    </source>
</evidence>
<dbReference type="InterPro" id="IPR020103">
    <property type="entry name" value="PsdUridine_synth_cat_dom_sf"/>
</dbReference>
<keyword evidence="5" id="KW-0413">Isomerase</keyword>
<comment type="catalytic activity">
    <reaction evidence="1">
        <text>a uridine in mRNA = a pseudouridine in mRNA</text>
        <dbReference type="Rhea" id="RHEA:56644"/>
        <dbReference type="Rhea" id="RHEA-COMP:14658"/>
        <dbReference type="Rhea" id="RHEA-COMP:14659"/>
        <dbReference type="ChEBI" id="CHEBI:65314"/>
        <dbReference type="ChEBI" id="CHEBI:65315"/>
    </reaction>
</comment>
<dbReference type="GO" id="GO:0005634">
    <property type="term" value="C:nucleus"/>
    <property type="evidence" value="ECO:0007669"/>
    <property type="project" value="TreeGrafter"/>
</dbReference>
<dbReference type="SUPFAM" id="SSF55120">
    <property type="entry name" value="Pseudouridine synthase"/>
    <property type="match status" value="1"/>
</dbReference>
<keyword evidence="4" id="KW-0819">tRNA processing</keyword>
<dbReference type="GO" id="GO:0006400">
    <property type="term" value="P:tRNA modification"/>
    <property type="evidence" value="ECO:0007669"/>
    <property type="project" value="TreeGrafter"/>
</dbReference>
<comment type="similarity">
    <text evidence="2">Belongs to the pseudouridine synthase TruB family.</text>
</comment>
<accession>A0AAX4HBF4</accession>
<dbReference type="Proteomes" id="UP001338582">
    <property type="component" value="Chromosome 3"/>
</dbReference>
<protein>
    <recommendedName>
        <fullName evidence="3">tRNA pseudouridine(55) synthase</fullName>
        <ecNumber evidence="3">5.4.99.25</ecNumber>
    </recommendedName>
</protein>
<feature type="region of interest" description="Disordered" evidence="6">
    <location>
        <begin position="363"/>
        <end position="405"/>
    </location>
</feature>
<dbReference type="InterPro" id="IPR014780">
    <property type="entry name" value="tRNA_psdUridine_synth_TruB"/>
</dbReference>
<dbReference type="GeneID" id="88173583"/>
<dbReference type="GO" id="GO:1990481">
    <property type="term" value="P:mRNA pseudouridine synthesis"/>
    <property type="evidence" value="ECO:0007669"/>
    <property type="project" value="TreeGrafter"/>
</dbReference>
<dbReference type="GO" id="GO:0003723">
    <property type="term" value="F:RNA binding"/>
    <property type="evidence" value="ECO:0007669"/>
    <property type="project" value="InterPro"/>
</dbReference>
<dbReference type="Pfam" id="PF01509">
    <property type="entry name" value="TruB_N"/>
    <property type="match status" value="1"/>
</dbReference>
<sequence length="405" mass="44504">MRYLPRNMNGILAVEKPSGVTSSKLILQLQSIFNSSDVFAADLVEAKERVHNDLSSGTRWLASKIANRVKNTKIKVGHGGTLDPLARGVLIIGVGAGTKKLQYYLGECTKTYEAKALLGQSTTTGDSEGEVVTQTETEHVSLEDLKKAAFKFVGKSKQTPPIYSALKVDGKPLYEYARSGIPVPKPIAARDVQVHLFEIHDDFGPSTEYSPLEPLELGKELFKNPTLNDHELFFSEEFMANADYSAEEKSTKIESKLLDPSTPAAKALPCVHLTATVGSGTYIRSLISDLGRAVGSSAHMVELIRTKQSDWELGKNVFAVSDFTDRDERVWGPVLKSVFEKGPEVDLAENFRTIEEIVLPMIEAENSQSAEQTDKSDKSEQTDKPTDTGSSTEELPNLKRQKVEP</sequence>
<dbReference type="GO" id="GO:0160148">
    <property type="term" value="F:tRNA pseudouridine(55) synthase activity"/>
    <property type="evidence" value="ECO:0007669"/>
    <property type="project" value="UniProtKB-EC"/>
</dbReference>
<dbReference type="HAMAP" id="MF_01080">
    <property type="entry name" value="TruB_bact"/>
    <property type="match status" value="1"/>
</dbReference>
<dbReference type="RefSeq" id="XP_062877595.1">
    <property type="nucleotide sequence ID" value="XM_063021525.1"/>
</dbReference>
<feature type="compositionally biased region" description="Basic and acidic residues" evidence="6">
    <location>
        <begin position="372"/>
        <end position="386"/>
    </location>
</feature>
<feature type="domain" description="Pseudouridine synthase II N-terminal" evidence="7">
    <location>
        <begin position="72"/>
        <end position="200"/>
    </location>
</feature>
<dbReference type="AlphaFoldDB" id="A0AAX4HBF4"/>
<dbReference type="PANTHER" id="PTHR13767">
    <property type="entry name" value="TRNA-PSEUDOURIDINE SYNTHASE"/>
    <property type="match status" value="1"/>
</dbReference>
<keyword evidence="9" id="KW-1185">Reference proteome</keyword>
<proteinExistence type="inferred from homology"/>
<evidence type="ECO:0000256" key="3">
    <source>
        <dbReference type="ARBA" id="ARBA00012787"/>
    </source>
</evidence>
<evidence type="ECO:0000256" key="4">
    <source>
        <dbReference type="ARBA" id="ARBA00022694"/>
    </source>
</evidence>
<dbReference type="KEGG" id="asau:88173583"/>
<dbReference type="Gene3D" id="3.30.2350.10">
    <property type="entry name" value="Pseudouridine synthase"/>
    <property type="match status" value="1"/>
</dbReference>
<organism evidence="8 9">
    <name type="scientific">Australozyma saopauloensis</name>
    <dbReference type="NCBI Taxonomy" id="291208"/>
    <lineage>
        <taxon>Eukaryota</taxon>
        <taxon>Fungi</taxon>
        <taxon>Dikarya</taxon>
        <taxon>Ascomycota</taxon>
        <taxon>Saccharomycotina</taxon>
        <taxon>Pichiomycetes</taxon>
        <taxon>Metschnikowiaceae</taxon>
        <taxon>Australozyma</taxon>
    </lineage>
</organism>
<evidence type="ECO:0000256" key="1">
    <source>
        <dbReference type="ARBA" id="ARBA00001166"/>
    </source>
</evidence>
<evidence type="ECO:0000256" key="2">
    <source>
        <dbReference type="ARBA" id="ARBA00008999"/>
    </source>
</evidence>
<evidence type="ECO:0000259" key="7">
    <source>
        <dbReference type="Pfam" id="PF01509"/>
    </source>
</evidence>
<dbReference type="PANTHER" id="PTHR13767:SF2">
    <property type="entry name" value="PSEUDOURIDYLATE SYNTHASE TRUB1"/>
    <property type="match status" value="1"/>
</dbReference>
<reference evidence="8 9" key="1">
    <citation type="submission" date="2023-10" db="EMBL/GenBank/DDBJ databases">
        <title>Draft Genome Sequence of Candida saopaulonensis from a very Premature Infant with Sepsis.</title>
        <authorList>
            <person name="Ning Y."/>
            <person name="Dai R."/>
            <person name="Xiao M."/>
            <person name="Xu Y."/>
            <person name="Yan Q."/>
            <person name="Zhang L."/>
        </authorList>
    </citation>
    <scope>NUCLEOTIDE SEQUENCE [LARGE SCALE GENOMIC DNA]</scope>
    <source>
        <strain evidence="8 9">19XY460</strain>
    </source>
</reference>
<evidence type="ECO:0000313" key="8">
    <source>
        <dbReference type="EMBL" id="WPK25212.1"/>
    </source>
</evidence>
<gene>
    <name evidence="8" type="ORF">PUMCH_002518</name>
</gene>
<dbReference type="InterPro" id="IPR002501">
    <property type="entry name" value="PsdUridine_synth_N"/>
</dbReference>
<dbReference type="EC" id="5.4.99.25" evidence="3"/>
<evidence type="ECO:0000313" key="9">
    <source>
        <dbReference type="Proteomes" id="UP001338582"/>
    </source>
</evidence>
<evidence type="ECO:0000256" key="5">
    <source>
        <dbReference type="ARBA" id="ARBA00023235"/>
    </source>
</evidence>
<name>A0AAX4HBF4_9ASCO</name>
<dbReference type="EMBL" id="CP138896">
    <property type="protein sequence ID" value="WPK25212.1"/>
    <property type="molecule type" value="Genomic_DNA"/>
</dbReference>